<evidence type="ECO:0000256" key="4">
    <source>
        <dbReference type="ARBA" id="ARBA00022989"/>
    </source>
</evidence>
<evidence type="ECO:0000256" key="1">
    <source>
        <dbReference type="ARBA" id="ARBA00004236"/>
    </source>
</evidence>
<dbReference type="EMBL" id="FOZG01000003">
    <property type="protein sequence ID" value="SFS12956.1"/>
    <property type="molecule type" value="Genomic_DNA"/>
</dbReference>
<evidence type="ECO:0000256" key="2">
    <source>
        <dbReference type="ARBA" id="ARBA00022475"/>
    </source>
</evidence>
<gene>
    <name evidence="7" type="ORF">SAMN05192580_3832</name>
</gene>
<keyword evidence="7" id="KW-0282">Flagellum</keyword>
<protein>
    <submittedName>
        <fullName evidence="7">Flagellar protein FliO/FliZ</fullName>
    </submittedName>
</protein>
<dbReference type="OrthoDB" id="7409867at2"/>
<keyword evidence="3 6" id="KW-0812">Transmembrane</keyword>
<accession>A0A1I6MB50</accession>
<keyword evidence="5 6" id="KW-0472">Membrane</keyword>
<evidence type="ECO:0000313" key="7">
    <source>
        <dbReference type="EMBL" id="SFS12956.1"/>
    </source>
</evidence>
<proteinExistence type="predicted"/>
<sequence>MMGEYLLRLIPLLLLVAGMAVGSLWLWRKVQPGMALGGNRPRAVRVVDAVPMGATSRLAVVEFGGRHLLLAVSRGGITLIAEGEPGTVTLPDANG</sequence>
<organism evidence="7 8">
    <name type="scientific">Sphingomonas jatrophae</name>
    <dbReference type="NCBI Taxonomy" id="1166337"/>
    <lineage>
        <taxon>Bacteria</taxon>
        <taxon>Pseudomonadati</taxon>
        <taxon>Pseudomonadota</taxon>
        <taxon>Alphaproteobacteria</taxon>
        <taxon>Sphingomonadales</taxon>
        <taxon>Sphingomonadaceae</taxon>
        <taxon>Sphingomonas</taxon>
    </lineage>
</organism>
<feature type="transmembrane region" description="Helical" evidence="6">
    <location>
        <begin position="6"/>
        <end position="27"/>
    </location>
</feature>
<evidence type="ECO:0000256" key="5">
    <source>
        <dbReference type="ARBA" id="ARBA00023136"/>
    </source>
</evidence>
<dbReference type="AlphaFoldDB" id="A0A1I6MB50"/>
<keyword evidence="2" id="KW-1003">Cell membrane</keyword>
<evidence type="ECO:0000256" key="3">
    <source>
        <dbReference type="ARBA" id="ARBA00022692"/>
    </source>
</evidence>
<dbReference type="STRING" id="1166337.SAMN05192580_3832"/>
<dbReference type="InterPro" id="IPR022781">
    <property type="entry name" value="Flagellar_biosynth_FliO"/>
</dbReference>
<dbReference type="Proteomes" id="UP000198824">
    <property type="component" value="Unassembled WGS sequence"/>
</dbReference>
<evidence type="ECO:0000256" key="6">
    <source>
        <dbReference type="SAM" id="Phobius"/>
    </source>
</evidence>
<keyword evidence="7" id="KW-0969">Cilium</keyword>
<keyword evidence="8" id="KW-1185">Reference proteome</keyword>
<dbReference type="Pfam" id="PF04347">
    <property type="entry name" value="FliO"/>
    <property type="match status" value="1"/>
</dbReference>
<name>A0A1I6MB50_9SPHN</name>
<reference evidence="7 8" key="1">
    <citation type="submission" date="2016-10" db="EMBL/GenBank/DDBJ databases">
        <authorList>
            <person name="de Groot N.N."/>
        </authorList>
    </citation>
    <scope>NUCLEOTIDE SEQUENCE [LARGE SCALE GENOMIC DNA]</scope>
    <source>
        <strain evidence="7 8">S5-249</strain>
    </source>
</reference>
<comment type="subcellular location">
    <subcellularLocation>
        <location evidence="1">Cell membrane</location>
    </subcellularLocation>
</comment>
<keyword evidence="4 6" id="KW-1133">Transmembrane helix</keyword>
<dbReference type="GO" id="GO:0044781">
    <property type="term" value="P:bacterial-type flagellum organization"/>
    <property type="evidence" value="ECO:0007669"/>
    <property type="project" value="InterPro"/>
</dbReference>
<keyword evidence="7" id="KW-0966">Cell projection</keyword>
<dbReference type="RefSeq" id="WP_093317254.1">
    <property type="nucleotide sequence ID" value="NZ_FOZG01000003.1"/>
</dbReference>
<dbReference type="GO" id="GO:0016020">
    <property type="term" value="C:membrane"/>
    <property type="evidence" value="ECO:0007669"/>
    <property type="project" value="InterPro"/>
</dbReference>
<evidence type="ECO:0000313" key="8">
    <source>
        <dbReference type="Proteomes" id="UP000198824"/>
    </source>
</evidence>